<feature type="region of interest" description="Disordered" evidence="1">
    <location>
        <begin position="126"/>
        <end position="162"/>
    </location>
</feature>
<dbReference type="InterPro" id="IPR018811">
    <property type="entry name" value="MRX11"/>
</dbReference>
<sequence length="219" mass="24514">MLRRPRIAPTWRARSARLPRAPPFRAQSNDARPASRLDRLASRLPRRLRPYTARLRSAPVSHVVAFLVLHELTAVVPLLGLFALFHYSSHAPVAYMTEHFGEGVEAGVARFERYFRRKGWFGFGGGEGQEGETPSQTHDAHDARDTRTHTHTHTQTHAHAQDAVRLSDGGERKYRILVEVALAYAATKALLPVRVVVSVWATPWFAGVLARMRASLTGK</sequence>
<dbReference type="GO" id="GO:0005739">
    <property type="term" value="C:mitochondrion"/>
    <property type="evidence" value="ECO:0007669"/>
    <property type="project" value="TreeGrafter"/>
</dbReference>
<feature type="compositionally biased region" description="Basic and acidic residues" evidence="1">
    <location>
        <begin position="138"/>
        <end position="148"/>
    </location>
</feature>
<evidence type="ECO:0000256" key="1">
    <source>
        <dbReference type="SAM" id="MobiDB-lite"/>
    </source>
</evidence>
<keyword evidence="4" id="KW-1185">Reference proteome</keyword>
<evidence type="ECO:0000313" key="3">
    <source>
        <dbReference type="EMBL" id="KOS17080.1"/>
    </source>
</evidence>
<gene>
    <name evidence="3" type="ORF">ESCO_006025</name>
</gene>
<organism evidence="3 4">
    <name type="scientific">Escovopsis weberi</name>
    <dbReference type="NCBI Taxonomy" id="150374"/>
    <lineage>
        <taxon>Eukaryota</taxon>
        <taxon>Fungi</taxon>
        <taxon>Dikarya</taxon>
        <taxon>Ascomycota</taxon>
        <taxon>Pezizomycotina</taxon>
        <taxon>Sordariomycetes</taxon>
        <taxon>Hypocreomycetidae</taxon>
        <taxon>Hypocreales</taxon>
        <taxon>Hypocreaceae</taxon>
        <taxon>Escovopsis</taxon>
    </lineage>
</organism>
<dbReference type="OrthoDB" id="5580261at2759"/>
<dbReference type="AlphaFoldDB" id="A0A0M8MZW9"/>
<dbReference type="STRING" id="150374.A0A0M8MZW9"/>
<accession>A0A0M8MZW9</accession>
<evidence type="ECO:0000313" key="4">
    <source>
        <dbReference type="Proteomes" id="UP000053831"/>
    </source>
</evidence>
<feature type="transmembrane region" description="Helical" evidence="2">
    <location>
        <begin position="63"/>
        <end position="87"/>
    </location>
</feature>
<dbReference type="PANTHER" id="PTHR28002">
    <property type="entry name" value="MIOREX COMPLEX COMPONENT 11"/>
    <property type="match status" value="1"/>
</dbReference>
<protein>
    <submittedName>
        <fullName evidence="3">Uncharacterized protein</fullName>
    </submittedName>
</protein>
<dbReference type="Proteomes" id="UP000053831">
    <property type="component" value="Unassembled WGS sequence"/>
</dbReference>
<reference evidence="3 4" key="1">
    <citation type="submission" date="2015-07" db="EMBL/GenBank/DDBJ databases">
        <title>The genome of the fungus Escovopsis weberi, a specialized disease agent of ant agriculture.</title>
        <authorList>
            <person name="de Man T.J."/>
            <person name="Stajich J.E."/>
            <person name="Kubicek C.P."/>
            <person name="Chenthamara K."/>
            <person name="Atanasova L."/>
            <person name="Druzhinina I.S."/>
            <person name="Birnbaum S."/>
            <person name="Barribeau S.M."/>
            <person name="Teiling C."/>
            <person name="Suen G."/>
            <person name="Currie C."/>
            <person name="Gerardo N.M."/>
        </authorList>
    </citation>
    <scope>NUCLEOTIDE SEQUENCE [LARGE SCALE GENOMIC DNA]</scope>
</reference>
<keyword evidence="2" id="KW-0812">Transmembrane</keyword>
<proteinExistence type="predicted"/>
<dbReference type="EMBL" id="LGSR01000028">
    <property type="protein sequence ID" value="KOS17080.1"/>
    <property type="molecule type" value="Genomic_DNA"/>
</dbReference>
<feature type="transmembrane region" description="Helical" evidence="2">
    <location>
        <begin position="189"/>
        <end position="210"/>
    </location>
</feature>
<name>A0A0M8MZW9_ESCWE</name>
<dbReference type="PANTHER" id="PTHR28002:SF1">
    <property type="entry name" value="MIOREX COMPLEX COMPONENT 11"/>
    <property type="match status" value="1"/>
</dbReference>
<dbReference type="Pfam" id="PF10306">
    <property type="entry name" value="FLILHELTA"/>
    <property type="match status" value="1"/>
</dbReference>
<evidence type="ECO:0000256" key="2">
    <source>
        <dbReference type="SAM" id="Phobius"/>
    </source>
</evidence>
<keyword evidence="2" id="KW-0472">Membrane</keyword>
<comment type="caution">
    <text evidence="3">The sequence shown here is derived from an EMBL/GenBank/DDBJ whole genome shotgun (WGS) entry which is preliminary data.</text>
</comment>
<keyword evidence="2" id="KW-1133">Transmembrane helix</keyword>